<dbReference type="CDD" id="cd13733">
    <property type="entry name" value="SPRY_PRY_C-I_1"/>
    <property type="match status" value="1"/>
</dbReference>
<dbReference type="InterPro" id="IPR006574">
    <property type="entry name" value="PRY"/>
</dbReference>
<dbReference type="InterPro" id="IPR050143">
    <property type="entry name" value="TRIM/RBCC"/>
</dbReference>
<protein>
    <recommendedName>
        <fullName evidence="1">B30.2/SPRY domain-containing protein</fullName>
    </recommendedName>
</protein>
<dbReference type="PRINTS" id="PR01407">
    <property type="entry name" value="BUTYPHLNCDUF"/>
</dbReference>
<evidence type="ECO:0000313" key="2">
    <source>
        <dbReference type="EMBL" id="CDQ76753.1"/>
    </source>
</evidence>
<sequence length="275" mass="31054">MTFHFSRLTRTTKQGKVLLFQTHSACFEVTVLYYNSHSICIFFGFRANCTLQDPEPVSGALIDMAQHLGNLRFKIWEKMQEKVQYTPVTLDPNTAAPWLSLSDDLTSVCVSGEKHHVPNNPERCDTCVCVLGADPFSSGSHCWEVEVAGKTRWDLGVLRESVSRKGVLRVNPAHGFWALSLRDGGQYSACTMPWTRLTLKRRPRRVRVCLDYDAGEVTFYDPTDMSLIYTFRDKFKEPLLPYLCPCVSDSGRNAEPLKICPAKVSLVHDVGDKVL</sequence>
<dbReference type="InterPro" id="IPR003879">
    <property type="entry name" value="Butyrophylin_SPRY"/>
</dbReference>
<gene>
    <name evidence="2" type="ORF">GSONMT00053836001</name>
</gene>
<dbReference type="Pfam" id="PF00622">
    <property type="entry name" value="SPRY"/>
    <property type="match status" value="1"/>
</dbReference>
<dbReference type="PANTHER" id="PTHR24103">
    <property type="entry name" value="E3 UBIQUITIN-PROTEIN LIGASE TRIM"/>
    <property type="match status" value="1"/>
</dbReference>
<name>A0A060XAY9_ONCMY</name>
<organism evidence="2 3">
    <name type="scientific">Oncorhynchus mykiss</name>
    <name type="common">Rainbow trout</name>
    <name type="synonym">Salmo gairdneri</name>
    <dbReference type="NCBI Taxonomy" id="8022"/>
    <lineage>
        <taxon>Eukaryota</taxon>
        <taxon>Metazoa</taxon>
        <taxon>Chordata</taxon>
        <taxon>Craniata</taxon>
        <taxon>Vertebrata</taxon>
        <taxon>Euteleostomi</taxon>
        <taxon>Actinopterygii</taxon>
        <taxon>Neopterygii</taxon>
        <taxon>Teleostei</taxon>
        <taxon>Protacanthopterygii</taxon>
        <taxon>Salmoniformes</taxon>
        <taxon>Salmonidae</taxon>
        <taxon>Salmoninae</taxon>
        <taxon>Oncorhynchus</taxon>
    </lineage>
</organism>
<dbReference type="InterPro" id="IPR003877">
    <property type="entry name" value="SPRY_dom"/>
</dbReference>
<dbReference type="InterPro" id="IPR013320">
    <property type="entry name" value="ConA-like_dom_sf"/>
</dbReference>
<dbReference type="Gene3D" id="2.60.120.920">
    <property type="match status" value="1"/>
</dbReference>
<feature type="domain" description="B30.2/SPRY" evidence="1">
    <location>
        <begin position="68"/>
        <end position="266"/>
    </location>
</feature>
<dbReference type="InterPro" id="IPR043136">
    <property type="entry name" value="B30.2/SPRY_sf"/>
</dbReference>
<dbReference type="AlphaFoldDB" id="A0A060XAY9"/>
<reference evidence="2" key="1">
    <citation type="journal article" date="2014" name="Nat. Commun.">
        <title>The rainbow trout genome provides novel insights into evolution after whole-genome duplication in vertebrates.</title>
        <authorList>
            <person name="Berthelot C."/>
            <person name="Brunet F."/>
            <person name="Chalopin D."/>
            <person name="Juanchich A."/>
            <person name="Bernard M."/>
            <person name="Noel B."/>
            <person name="Bento P."/>
            <person name="Da Silva C."/>
            <person name="Labadie K."/>
            <person name="Alberti A."/>
            <person name="Aury J.M."/>
            <person name="Louis A."/>
            <person name="Dehais P."/>
            <person name="Bardou P."/>
            <person name="Montfort J."/>
            <person name="Klopp C."/>
            <person name="Cabau C."/>
            <person name="Gaspin C."/>
            <person name="Thorgaard G.H."/>
            <person name="Boussaha M."/>
            <person name="Quillet E."/>
            <person name="Guyomard R."/>
            <person name="Galiana D."/>
            <person name="Bobe J."/>
            <person name="Volff J.N."/>
            <person name="Genet C."/>
            <person name="Wincker P."/>
            <person name="Jaillon O."/>
            <person name="Roest Crollius H."/>
            <person name="Guiguen Y."/>
        </authorList>
    </citation>
    <scope>NUCLEOTIDE SEQUENCE [LARGE SCALE GENOMIC DNA]</scope>
</reference>
<evidence type="ECO:0000259" key="1">
    <source>
        <dbReference type="PROSITE" id="PS50188"/>
    </source>
</evidence>
<dbReference type="Pfam" id="PF13765">
    <property type="entry name" value="PRY"/>
    <property type="match status" value="1"/>
</dbReference>
<dbReference type="Proteomes" id="UP000193380">
    <property type="component" value="Unassembled WGS sequence"/>
</dbReference>
<evidence type="ECO:0000313" key="3">
    <source>
        <dbReference type="Proteomes" id="UP000193380"/>
    </source>
</evidence>
<dbReference type="PaxDb" id="8022-A0A060XAY9"/>
<reference evidence="2" key="2">
    <citation type="submission" date="2014-03" db="EMBL/GenBank/DDBJ databases">
        <authorList>
            <person name="Genoscope - CEA"/>
        </authorList>
    </citation>
    <scope>NUCLEOTIDE SEQUENCE</scope>
</reference>
<dbReference type="SMART" id="SM00589">
    <property type="entry name" value="PRY"/>
    <property type="match status" value="1"/>
</dbReference>
<dbReference type="InterPro" id="IPR001870">
    <property type="entry name" value="B30.2/SPRY"/>
</dbReference>
<proteinExistence type="predicted"/>
<dbReference type="SUPFAM" id="SSF49899">
    <property type="entry name" value="Concanavalin A-like lectins/glucanases"/>
    <property type="match status" value="1"/>
</dbReference>
<accession>A0A060XAY9</accession>
<dbReference type="SMART" id="SM00449">
    <property type="entry name" value="SPRY"/>
    <property type="match status" value="1"/>
</dbReference>
<dbReference type="EMBL" id="FR905170">
    <property type="protein sequence ID" value="CDQ76753.1"/>
    <property type="molecule type" value="Genomic_DNA"/>
</dbReference>
<dbReference type="FunFam" id="2.60.120.920:FF:000004">
    <property type="entry name" value="Butyrophilin subfamily 1 member A1"/>
    <property type="match status" value="1"/>
</dbReference>
<dbReference type="STRING" id="8022.A0A060XAY9"/>
<dbReference type="PROSITE" id="PS50188">
    <property type="entry name" value="B302_SPRY"/>
    <property type="match status" value="1"/>
</dbReference>